<feature type="domain" description="RNA polymerase sigma-70 region 2" evidence="6">
    <location>
        <begin position="63"/>
        <end position="127"/>
    </location>
</feature>
<dbReference type="InterPro" id="IPR039425">
    <property type="entry name" value="RNA_pol_sigma-70-like"/>
</dbReference>
<dbReference type="GO" id="GO:0016987">
    <property type="term" value="F:sigma factor activity"/>
    <property type="evidence" value="ECO:0007669"/>
    <property type="project" value="UniProtKB-KW"/>
</dbReference>
<sequence length="220" mass="26013">MESHSIATRKKIDEECVNFSHFLGNRKSQYEFLKPLTNPMQKLETKLIKLCKKGNQVAQMQVYDKYSQAMFTIACRYLSEEDAKDAMQEGFLKAFRHIESYKPEATFGAWLKRIIVNQCLDVLKKNKIEFEAVEVSELQISNEDDWQFDTSITKQEILFAIEQINEKHRIVVKLYLLEGYDHEEISEILEIPTKTSRTHLRRGKLKLQDLLKHKYNEARY</sequence>
<dbReference type="Gene3D" id="1.10.10.10">
    <property type="entry name" value="Winged helix-like DNA-binding domain superfamily/Winged helix DNA-binding domain"/>
    <property type="match status" value="1"/>
</dbReference>
<dbReference type="Pfam" id="PF08281">
    <property type="entry name" value="Sigma70_r4_2"/>
    <property type="match status" value="1"/>
</dbReference>
<dbReference type="SUPFAM" id="SSF88659">
    <property type="entry name" value="Sigma3 and sigma4 domains of RNA polymerase sigma factors"/>
    <property type="match status" value="1"/>
</dbReference>
<gene>
    <name evidence="8" type="ORF">ADIWIN_2862</name>
</gene>
<keyword evidence="5" id="KW-0804">Transcription</keyword>
<dbReference type="eggNOG" id="COG1595">
    <property type="taxonomic scope" value="Bacteria"/>
</dbReference>
<dbReference type="Pfam" id="PF04542">
    <property type="entry name" value="Sigma70_r2"/>
    <property type="match status" value="1"/>
</dbReference>
<evidence type="ECO:0000259" key="7">
    <source>
        <dbReference type="Pfam" id="PF08281"/>
    </source>
</evidence>
<evidence type="ECO:0000313" key="8">
    <source>
        <dbReference type="EMBL" id="EPR72023.1"/>
    </source>
</evidence>
<name>S7X7K0_9FLAO</name>
<evidence type="ECO:0000256" key="5">
    <source>
        <dbReference type="ARBA" id="ARBA00023163"/>
    </source>
</evidence>
<evidence type="ECO:0000256" key="2">
    <source>
        <dbReference type="ARBA" id="ARBA00023015"/>
    </source>
</evidence>
<dbReference type="CDD" id="cd06171">
    <property type="entry name" value="Sigma70_r4"/>
    <property type="match status" value="1"/>
</dbReference>
<dbReference type="PATRIC" id="fig|641526.4.peg.2841"/>
<keyword evidence="9" id="KW-1185">Reference proteome</keyword>
<dbReference type="RefSeq" id="WP_020896696.1">
    <property type="nucleotide sequence ID" value="NZ_ATMR01000128.1"/>
</dbReference>
<evidence type="ECO:0000256" key="1">
    <source>
        <dbReference type="ARBA" id="ARBA00010641"/>
    </source>
</evidence>
<dbReference type="PANTHER" id="PTHR43133">
    <property type="entry name" value="RNA POLYMERASE ECF-TYPE SIGMA FACTO"/>
    <property type="match status" value="1"/>
</dbReference>
<evidence type="ECO:0000256" key="3">
    <source>
        <dbReference type="ARBA" id="ARBA00023082"/>
    </source>
</evidence>
<dbReference type="NCBIfam" id="TIGR02937">
    <property type="entry name" value="sigma70-ECF"/>
    <property type="match status" value="1"/>
</dbReference>
<keyword evidence="3" id="KW-0731">Sigma factor</keyword>
<dbReference type="SUPFAM" id="SSF88946">
    <property type="entry name" value="Sigma2 domain of RNA polymerase sigma factors"/>
    <property type="match status" value="1"/>
</dbReference>
<dbReference type="EMBL" id="ATMR01000128">
    <property type="protein sequence ID" value="EPR72023.1"/>
    <property type="molecule type" value="Genomic_DNA"/>
</dbReference>
<comment type="caution">
    <text evidence="8">The sequence shown here is derived from an EMBL/GenBank/DDBJ whole genome shotgun (WGS) entry which is preliminary data.</text>
</comment>
<dbReference type="GO" id="GO:0006352">
    <property type="term" value="P:DNA-templated transcription initiation"/>
    <property type="evidence" value="ECO:0007669"/>
    <property type="project" value="InterPro"/>
</dbReference>
<accession>S7X7K0</accession>
<organism evidence="8 9">
    <name type="scientific">Winogradskyella psychrotolerans RS-3</name>
    <dbReference type="NCBI Taxonomy" id="641526"/>
    <lineage>
        <taxon>Bacteria</taxon>
        <taxon>Pseudomonadati</taxon>
        <taxon>Bacteroidota</taxon>
        <taxon>Flavobacteriia</taxon>
        <taxon>Flavobacteriales</taxon>
        <taxon>Flavobacteriaceae</taxon>
        <taxon>Winogradskyella</taxon>
    </lineage>
</organism>
<feature type="domain" description="RNA polymerase sigma factor 70 region 4 type 2" evidence="7">
    <location>
        <begin position="155"/>
        <end position="207"/>
    </location>
</feature>
<keyword evidence="4" id="KW-0238">DNA-binding</keyword>
<proteinExistence type="inferred from homology"/>
<dbReference type="Proteomes" id="UP000014962">
    <property type="component" value="Unassembled WGS sequence"/>
</dbReference>
<dbReference type="Gene3D" id="1.10.1740.10">
    <property type="match status" value="1"/>
</dbReference>
<evidence type="ECO:0000256" key="4">
    <source>
        <dbReference type="ARBA" id="ARBA00023125"/>
    </source>
</evidence>
<dbReference type="GO" id="GO:0003677">
    <property type="term" value="F:DNA binding"/>
    <property type="evidence" value="ECO:0007669"/>
    <property type="project" value="UniProtKB-KW"/>
</dbReference>
<reference evidence="8 9" key="1">
    <citation type="journal article" date="2013" name="Genome Announc.">
        <title>Draft Genome Sequence of Winogradskyella psychrotolerans RS-3T, Isolated from the Marine Transect of Kongsfjorden, Ny-Alesund, Svalbard, Arctic Ocean.</title>
        <authorList>
            <person name="Kumar Pinnaka A."/>
            <person name="Ara S."/>
            <person name="Singh A."/>
            <person name="Shivaji S."/>
        </authorList>
    </citation>
    <scope>NUCLEOTIDE SEQUENCE [LARGE SCALE GENOMIC DNA]</scope>
    <source>
        <strain evidence="8 9">RS-3</strain>
    </source>
</reference>
<keyword evidence="2" id="KW-0805">Transcription regulation</keyword>
<evidence type="ECO:0000259" key="6">
    <source>
        <dbReference type="Pfam" id="PF04542"/>
    </source>
</evidence>
<evidence type="ECO:0000313" key="9">
    <source>
        <dbReference type="Proteomes" id="UP000014962"/>
    </source>
</evidence>
<protein>
    <submittedName>
        <fullName evidence="8">RNA polymerase ECF-type sigma factor</fullName>
    </submittedName>
</protein>
<dbReference type="STRING" id="641526.ADIWIN_2862"/>
<comment type="similarity">
    <text evidence="1">Belongs to the sigma-70 factor family. ECF subfamily.</text>
</comment>
<dbReference type="PANTHER" id="PTHR43133:SF8">
    <property type="entry name" value="RNA POLYMERASE SIGMA FACTOR HI_1459-RELATED"/>
    <property type="match status" value="1"/>
</dbReference>
<dbReference type="InterPro" id="IPR013249">
    <property type="entry name" value="RNA_pol_sigma70_r4_t2"/>
</dbReference>
<dbReference type="InterPro" id="IPR013325">
    <property type="entry name" value="RNA_pol_sigma_r2"/>
</dbReference>
<dbReference type="InterPro" id="IPR013324">
    <property type="entry name" value="RNA_pol_sigma_r3/r4-like"/>
</dbReference>
<dbReference type="InterPro" id="IPR036388">
    <property type="entry name" value="WH-like_DNA-bd_sf"/>
</dbReference>
<dbReference type="InterPro" id="IPR007627">
    <property type="entry name" value="RNA_pol_sigma70_r2"/>
</dbReference>
<dbReference type="AlphaFoldDB" id="S7X7K0"/>
<dbReference type="InterPro" id="IPR014284">
    <property type="entry name" value="RNA_pol_sigma-70_dom"/>
</dbReference>